<dbReference type="Proteomes" id="UP000784294">
    <property type="component" value="Unassembled WGS sequence"/>
</dbReference>
<evidence type="ECO:0000313" key="1">
    <source>
        <dbReference type="EMBL" id="VEL35306.1"/>
    </source>
</evidence>
<comment type="caution">
    <text evidence="1">The sequence shown here is derived from an EMBL/GenBank/DDBJ whole genome shotgun (WGS) entry which is preliminary data.</text>
</comment>
<proteinExistence type="predicted"/>
<evidence type="ECO:0000313" key="2">
    <source>
        <dbReference type="Proteomes" id="UP000784294"/>
    </source>
</evidence>
<feature type="non-terminal residue" evidence="1">
    <location>
        <position position="1"/>
    </location>
</feature>
<protein>
    <submittedName>
        <fullName evidence="1">Uncharacterized protein</fullName>
    </submittedName>
</protein>
<organism evidence="1 2">
    <name type="scientific">Protopolystoma xenopodis</name>
    <dbReference type="NCBI Taxonomy" id="117903"/>
    <lineage>
        <taxon>Eukaryota</taxon>
        <taxon>Metazoa</taxon>
        <taxon>Spiralia</taxon>
        <taxon>Lophotrochozoa</taxon>
        <taxon>Platyhelminthes</taxon>
        <taxon>Monogenea</taxon>
        <taxon>Polyopisthocotylea</taxon>
        <taxon>Polystomatidea</taxon>
        <taxon>Polystomatidae</taxon>
        <taxon>Protopolystoma</taxon>
    </lineage>
</organism>
<gene>
    <name evidence="1" type="ORF">PXEA_LOCUS28746</name>
</gene>
<keyword evidence="2" id="KW-1185">Reference proteome</keyword>
<sequence length="229" mass="25846">GTCCHEFGWAGQDPNCWWSPSTGSQEFEAPNGAVDTNLLTRTQTDFNTDFQGYFRALSDAHRRQPLLFMRGRSCRSWSRGSGCWMLRVRRVELWSPISGRLVGPVEKRAVDTRWRKRVAVFQSVLREGKPAGKALASSAQSHLGNMHSHAASACSHRNAWVRLSQIWRVCRCLVVLYLQKCCFLARVLARGDWSKQTWPAAKYTGSTGYLWQALSGPGANRWLGRAVEN</sequence>
<dbReference type="EMBL" id="CAAALY010249542">
    <property type="protein sequence ID" value="VEL35306.1"/>
    <property type="molecule type" value="Genomic_DNA"/>
</dbReference>
<accession>A0A3S5BQV3</accession>
<name>A0A3S5BQV3_9PLAT</name>
<reference evidence="1" key="1">
    <citation type="submission" date="2018-11" db="EMBL/GenBank/DDBJ databases">
        <authorList>
            <consortium name="Pathogen Informatics"/>
        </authorList>
    </citation>
    <scope>NUCLEOTIDE SEQUENCE</scope>
</reference>
<dbReference type="AlphaFoldDB" id="A0A3S5BQV3"/>